<protein>
    <submittedName>
        <fullName evidence="2">Uncharacterized protein</fullName>
    </submittedName>
</protein>
<name>A0A8J5KZ98_ZINOF</name>
<dbReference type="AlphaFoldDB" id="A0A8J5KZ98"/>
<evidence type="ECO:0000313" key="3">
    <source>
        <dbReference type="Proteomes" id="UP000734854"/>
    </source>
</evidence>
<reference evidence="2 3" key="1">
    <citation type="submission" date="2020-08" db="EMBL/GenBank/DDBJ databases">
        <title>Plant Genome Project.</title>
        <authorList>
            <person name="Zhang R.-G."/>
        </authorList>
    </citation>
    <scope>NUCLEOTIDE SEQUENCE [LARGE SCALE GENOMIC DNA]</scope>
    <source>
        <tissue evidence="2">Rhizome</tissue>
    </source>
</reference>
<comment type="caution">
    <text evidence="2">The sequence shown here is derived from an EMBL/GenBank/DDBJ whole genome shotgun (WGS) entry which is preliminary data.</text>
</comment>
<dbReference type="Proteomes" id="UP000734854">
    <property type="component" value="Unassembled WGS sequence"/>
</dbReference>
<proteinExistence type="predicted"/>
<feature type="region of interest" description="Disordered" evidence="1">
    <location>
        <begin position="1"/>
        <end position="32"/>
    </location>
</feature>
<accession>A0A8J5KZ98</accession>
<evidence type="ECO:0000313" key="2">
    <source>
        <dbReference type="EMBL" id="KAG6502119.1"/>
    </source>
</evidence>
<organism evidence="2 3">
    <name type="scientific">Zingiber officinale</name>
    <name type="common">Ginger</name>
    <name type="synonym">Amomum zingiber</name>
    <dbReference type="NCBI Taxonomy" id="94328"/>
    <lineage>
        <taxon>Eukaryota</taxon>
        <taxon>Viridiplantae</taxon>
        <taxon>Streptophyta</taxon>
        <taxon>Embryophyta</taxon>
        <taxon>Tracheophyta</taxon>
        <taxon>Spermatophyta</taxon>
        <taxon>Magnoliopsida</taxon>
        <taxon>Liliopsida</taxon>
        <taxon>Zingiberales</taxon>
        <taxon>Zingiberaceae</taxon>
        <taxon>Zingiber</taxon>
    </lineage>
</organism>
<dbReference type="EMBL" id="JACMSC010000011">
    <property type="protein sequence ID" value="KAG6502119.1"/>
    <property type="molecule type" value="Genomic_DNA"/>
</dbReference>
<gene>
    <name evidence="2" type="ORF">ZIOFF_042008</name>
</gene>
<evidence type="ECO:0000256" key="1">
    <source>
        <dbReference type="SAM" id="MobiDB-lite"/>
    </source>
</evidence>
<feature type="compositionally biased region" description="Basic and acidic residues" evidence="1">
    <location>
        <begin position="15"/>
        <end position="31"/>
    </location>
</feature>
<keyword evidence="3" id="KW-1185">Reference proteome</keyword>
<sequence>MSRSSNNSSRKRGRDHQEGDHQNDRSEEKRGAAVLRPVGIFEFPWQVMDPDGSSSIWNHRRVFFTSLVDGCSASIGVPGDRLFAVGCSFFGLFDEATPSDDETDNDGDCDVWSYVLRHPLLS</sequence>